<accession>C6W7E4</accession>
<dbReference type="Proteomes" id="UP000002011">
    <property type="component" value="Chromosome"/>
</dbReference>
<sequence length="39" mass="4503">MKIWFVMNRVNITKHRSAKNGIERPESVIQQTASESNAM</sequence>
<feature type="region of interest" description="Disordered" evidence="1">
    <location>
        <begin position="17"/>
        <end position="39"/>
    </location>
</feature>
<keyword evidence="3" id="KW-1185">Reference proteome</keyword>
<dbReference type="KEGG" id="dfe:Dfer_3209"/>
<proteinExistence type="predicted"/>
<reference evidence="2 3" key="1">
    <citation type="journal article" date="2009" name="Stand. Genomic Sci.">
        <title>Complete genome sequence of Dyadobacter fermentans type strain (NS114).</title>
        <authorList>
            <person name="Lang E."/>
            <person name="Lapidus A."/>
            <person name="Chertkov O."/>
            <person name="Brettin T."/>
            <person name="Detter J.C."/>
            <person name="Han C."/>
            <person name="Copeland A."/>
            <person name="Glavina Del Rio T."/>
            <person name="Nolan M."/>
            <person name="Chen F."/>
            <person name="Lucas S."/>
            <person name="Tice H."/>
            <person name="Cheng J.F."/>
            <person name="Land M."/>
            <person name="Hauser L."/>
            <person name="Chang Y.J."/>
            <person name="Jeffries C.D."/>
            <person name="Kopitz M."/>
            <person name="Bruce D."/>
            <person name="Goodwin L."/>
            <person name="Pitluck S."/>
            <person name="Ovchinnikova G."/>
            <person name="Pati A."/>
            <person name="Ivanova N."/>
            <person name="Mavrommatis K."/>
            <person name="Chen A."/>
            <person name="Palaniappan K."/>
            <person name="Chain P."/>
            <person name="Bristow J."/>
            <person name="Eisen J.A."/>
            <person name="Markowitz V."/>
            <person name="Hugenholtz P."/>
            <person name="Goker M."/>
            <person name="Rohde M."/>
            <person name="Kyrpides N.C."/>
            <person name="Klenk H.P."/>
        </authorList>
    </citation>
    <scope>NUCLEOTIDE SEQUENCE [LARGE SCALE GENOMIC DNA]</scope>
    <source>
        <strain evidence="3">ATCC 700827 / DSM 18053 / CIP 107007 / KCTC 52180 / NS114</strain>
    </source>
</reference>
<evidence type="ECO:0000256" key="1">
    <source>
        <dbReference type="SAM" id="MobiDB-lite"/>
    </source>
</evidence>
<feature type="compositionally biased region" description="Polar residues" evidence="1">
    <location>
        <begin position="28"/>
        <end position="39"/>
    </location>
</feature>
<evidence type="ECO:0000313" key="3">
    <source>
        <dbReference type="Proteomes" id="UP000002011"/>
    </source>
</evidence>
<organism evidence="2 3">
    <name type="scientific">Dyadobacter fermentans (strain ATCC 700827 / DSM 18053 / CIP 107007 / KCTC 52180 / NS114)</name>
    <dbReference type="NCBI Taxonomy" id="471854"/>
    <lineage>
        <taxon>Bacteria</taxon>
        <taxon>Pseudomonadati</taxon>
        <taxon>Bacteroidota</taxon>
        <taxon>Cytophagia</taxon>
        <taxon>Cytophagales</taxon>
        <taxon>Spirosomataceae</taxon>
        <taxon>Dyadobacter</taxon>
    </lineage>
</organism>
<evidence type="ECO:0000313" key="2">
    <source>
        <dbReference type="EMBL" id="ACT94422.1"/>
    </source>
</evidence>
<protein>
    <submittedName>
        <fullName evidence="2">Uncharacterized protein</fullName>
    </submittedName>
</protein>
<dbReference type="HOGENOM" id="CLU_3308666_0_0_10"/>
<gene>
    <name evidence="2" type="ordered locus">Dfer_3209</name>
</gene>
<name>C6W7E4_DYAFD</name>
<dbReference type="EMBL" id="CP001619">
    <property type="protein sequence ID" value="ACT94422.1"/>
    <property type="molecule type" value="Genomic_DNA"/>
</dbReference>
<dbReference type="STRING" id="471854.Dfer_3209"/>
<dbReference type="AlphaFoldDB" id="C6W7E4"/>